<organism evidence="1 2">
    <name type="scientific">Campylobacter estrildidarum</name>
    <dbReference type="NCBI Taxonomy" id="2510189"/>
    <lineage>
        <taxon>Bacteria</taxon>
        <taxon>Pseudomonadati</taxon>
        <taxon>Campylobacterota</taxon>
        <taxon>Epsilonproteobacteria</taxon>
        <taxon>Campylobacterales</taxon>
        <taxon>Campylobacteraceae</taxon>
        <taxon>Campylobacter</taxon>
    </lineage>
</organism>
<dbReference type="Proteomes" id="UP000308838">
    <property type="component" value="Unassembled WGS sequence"/>
</dbReference>
<accession>A0A4U7BC02</accession>
<dbReference type="InterPro" id="IPR025264">
    <property type="entry name" value="Cag12"/>
</dbReference>
<dbReference type="AlphaFoldDB" id="A0A4U7BC02"/>
<evidence type="ECO:0000313" key="1">
    <source>
        <dbReference type="EMBL" id="TKX28908.1"/>
    </source>
</evidence>
<dbReference type="EMBL" id="NXLZ01000015">
    <property type="protein sequence ID" value="TKX28908.1"/>
    <property type="molecule type" value="Genomic_DNA"/>
</dbReference>
<gene>
    <name evidence="1" type="ORF">CQA69_07825</name>
</gene>
<name>A0A4U7BC02_9BACT</name>
<sequence>MTKKSLSSLAFMAFVIVGCSAPKPMELDNSSALAVNNSILEKKYNFVPKDPYLSGFNWTYHIVVEKKTINDDFIKNDLITKTFLLAHNATRIILVGREDLIEQYKQYFKKNQVLAPIELQPVDPIEEDFNKVNILFFNKTNF</sequence>
<dbReference type="Pfam" id="PF13117">
    <property type="entry name" value="Cag12"/>
    <property type="match status" value="1"/>
</dbReference>
<proteinExistence type="predicted"/>
<protein>
    <submittedName>
        <fullName evidence="1">Cag pathogenicity island protein</fullName>
    </submittedName>
</protein>
<comment type="caution">
    <text evidence="1">The sequence shown here is derived from an EMBL/GenBank/DDBJ whole genome shotgun (WGS) entry which is preliminary data.</text>
</comment>
<keyword evidence="2" id="KW-1185">Reference proteome</keyword>
<dbReference type="PROSITE" id="PS51257">
    <property type="entry name" value="PROKAR_LIPOPROTEIN"/>
    <property type="match status" value="1"/>
</dbReference>
<reference evidence="1 2" key="1">
    <citation type="submission" date="2018-05" db="EMBL/GenBank/DDBJ databases">
        <title>Novel Campyloabacter and Helicobacter Species and Strains.</title>
        <authorList>
            <person name="Mannion A.J."/>
            <person name="Shen Z."/>
            <person name="Fox J.G."/>
        </authorList>
    </citation>
    <scope>NUCLEOTIDE SEQUENCE [LARGE SCALE GENOMIC DNA]</scope>
    <source>
        <strain evidence="2">MIT17-664</strain>
    </source>
</reference>
<dbReference type="RefSeq" id="WP_137621223.1">
    <property type="nucleotide sequence ID" value="NZ_NXLZ01000015.1"/>
</dbReference>
<evidence type="ECO:0000313" key="2">
    <source>
        <dbReference type="Proteomes" id="UP000308838"/>
    </source>
</evidence>
<dbReference type="OrthoDB" id="5322333at2"/>